<comment type="subunit">
    <text evidence="3">Forms a complex with KhpB.</text>
</comment>
<proteinExistence type="inferred from homology"/>
<dbReference type="InterPro" id="IPR009019">
    <property type="entry name" value="KH_sf_prok-type"/>
</dbReference>
<reference evidence="4" key="1">
    <citation type="journal article" date="2021" name="PeerJ">
        <title>Extensive microbial diversity within the chicken gut microbiome revealed by metagenomics and culture.</title>
        <authorList>
            <person name="Gilroy R."/>
            <person name="Ravi A."/>
            <person name="Getino M."/>
            <person name="Pursley I."/>
            <person name="Horton D.L."/>
            <person name="Alikhan N.F."/>
            <person name="Baker D."/>
            <person name="Gharbi K."/>
            <person name="Hall N."/>
            <person name="Watson M."/>
            <person name="Adriaenssens E.M."/>
            <person name="Foster-Nyarko E."/>
            <person name="Jarju S."/>
            <person name="Secka A."/>
            <person name="Antonio M."/>
            <person name="Oren A."/>
            <person name="Chaudhuri R.R."/>
            <person name="La Ragione R."/>
            <person name="Hildebrand F."/>
            <person name="Pallen M.J."/>
        </authorList>
    </citation>
    <scope>NUCLEOTIDE SEQUENCE</scope>
    <source>
        <strain evidence="4">F6-6636</strain>
    </source>
</reference>
<protein>
    <recommendedName>
        <fullName evidence="3">RNA-binding protein KhpA</fullName>
    </recommendedName>
    <alternativeName>
        <fullName evidence="3">KH-domain protein A</fullName>
    </alternativeName>
</protein>
<dbReference type="Proteomes" id="UP000777303">
    <property type="component" value="Unassembled WGS sequence"/>
</dbReference>
<dbReference type="InterPro" id="IPR020627">
    <property type="entry name" value="KhpA"/>
</dbReference>
<dbReference type="InterPro" id="IPR015946">
    <property type="entry name" value="KH_dom-like_a/b"/>
</dbReference>
<dbReference type="GO" id="GO:0005737">
    <property type="term" value="C:cytoplasm"/>
    <property type="evidence" value="ECO:0007669"/>
    <property type="project" value="UniProtKB-SubCell"/>
</dbReference>
<accession>A0A948X0Q2</accession>
<comment type="function">
    <text evidence="3">A probable RNA chaperone. Forms a complex with KhpB which binds to cellular RNA and controls its expression. Plays a role in peptidoglycan (PG) homeostasis and cell length regulation.</text>
</comment>
<comment type="subcellular location">
    <subcellularLocation>
        <location evidence="3">Cytoplasm</location>
    </subcellularLocation>
</comment>
<keyword evidence="3" id="KW-0961">Cell wall biogenesis/degradation</keyword>
<dbReference type="GO" id="GO:0071555">
    <property type="term" value="P:cell wall organization"/>
    <property type="evidence" value="ECO:0007669"/>
    <property type="project" value="UniProtKB-KW"/>
</dbReference>
<evidence type="ECO:0000313" key="5">
    <source>
        <dbReference type="Proteomes" id="UP000777303"/>
    </source>
</evidence>
<dbReference type="GO" id="GO:0009252">
    <property type="term" value="P:peptidoglycan biosynthetic process"/>
    <property type="evidence" value="ECO:0007669"/>
    <property type="project" value="UniProtKB-UniRule"/>
</dbReference>
<dbReference type="EMBL" id="JAHLFS010000046">
    <property type="protein sequence ID" value="MBU3851732.1"/>
    <property type="molecule type" value="Genomic_DNA"/>
</dbReference>
<dbReference type="PANTHER" id="PTHR34654:SF1">
    <property type="entry name" value="RNA-BINDING PROTEIN KHPA"/>
    <property type="match status" value="1"/>
</dbReference>
<evidence type="ECO:0000313" key="4">
    <source>
        <dbReference type="EMBL" id="MBU3851732.1"/>
    </source>
</evidence>
<keyword evidence="3" id="KW-0143">Chaperone</keyword>
<dbReference type="PANTHER" id="PTHR34654">
    <property type="entry name" value="UPF0109 PROTEIN SCO5592"/>
    <property type="match status" value="1"/>
</dbReference>
<evidence type="ECO:0000256" key="3">
    <source>
        <dbReference type="HAMAP-Rule" id="MF_00088"/>
    </source>
</evidence>
<comment type="caution">
    <text evidence="4">The sequence shown here is derived from an EMBL/GenBank/DDBJ whole genome shotgun (WGS) entry which is preliminary data.</text>
</comment>
<keyword evidence="3" id="KW-0133">Cell shape</keyword>
<dbReference type="GO" id="GO:0003723">
    <property type="term" value="F:RNA binding"/>
    <property type="evidence" value="ECO:0007669"/>
    <property type="project" value="UniProtKB-UniRule"/>
</dbReference>
<gene>
    <name evidence="3" type="primary">khpA</name>
    <name evidence="4" type="ORF">H9901_03435</name>
</gene>
<dbReference type="CDD" id="cd22533">
    <property type="entry name" value="KH-II_YlqC-like"/>
    <property type="match status" value="1"/>
</dbReference>
<organism evidence="4 5">
    <name type="scientific">Candidatus Paralactobacillus gallistercoris</name>
    <dbReference type="NCBI Taxonomy" id="2838724"/>
    <lineage>
        <taxon>Bacteria</taxon>
        <taxon>Bacillati</taxon>
        <taxon>Bacillota</taxon>
        <taxon>Bacilli</taxon>
        <taxon>Lactobacillales</taxon>
        <taxon>Lactobacillaceae</taxon>
        <taxon>Lactobacillus</taxon>
    </lineage>
</organism>
<dbReference type="Pfam" id="PF13083">
    <property type="entry name" value="KH_KhpA-B"/>
    <property type="match status" value="1"/>
</dbReference>
<reference evidence="4" key="2">
    <citation type="submission" date="2021-04" db="EMBL/GenBank/DDBJ databases">
        <authorList>
            <person name="Gilroy R."/>
        </authorList>
    </citation>
    <scope>NUCLEOTIDE SEQUENCE</scope>
    <source>
        <strain evidence="4">F6-6636</strain>
    </source>
</reference>
<comment type="similarity">
    <text evidence="3">Belongs to the KhpA RNA-binding protein family.</text>
</comment>
<dbReference type="SUPFAM" id="SSF54814">
    <property type="entry name" value="Prokaryotic type KH domain (KH-domain type II)"/>
    <property type="match status" value="1"/>
</dbReference>
<keyword evidence="1 3" id="KW-0963">Cytoplasm</keyword>
<name>A0A948X0Q2_9LACO</name>
<dbReference type="HAMAP" id="MF_00088">
    <property type="entry name" value="KhpA"/>
    <property type="match status" value="1"/>
</dbReference>
<evidence type="ECO:0000256" key="2">
    <source>
        <dbReference type="ARBA" id="ARBA00022884"/>
    </source>
</evidence>
<dbReference type="AlphaFoldDB" id="A0A948X0Q2"/>
<sequence length="80" mass="8747">MINVQELVMTIVKPLVTQPQAVTIAQSETARLVELKLSVAPQDVGRVIGKQGQVAQAIRTLLANVDLPNHKRIRLQIVDA</sequence>
<evidence type="ECO:0000256" key="1">
    <source>
        <dbReference type="ARBA" id="ARBA00022490"/>
    </source>
</evidence>
<dbReference type="Gene3D" id="3.30.300.20">
    <property type="match status" value="1"/>
</dbReference>
<dbReference type="GO" id="GO:0008360">
    <property type="term" value="P:regulation of cell shape"/>
    <property type="evidence" value="ECO:0007669"/>
    <property type="project" value="UniProtKB-KW"/>
</dbReference>
<keyword evidence="2 3" id="KW-0694">RNA-binding</keyword>